<dbReference type="GO" id="GO:0005634">
    <property type="term" value="C:nucleus"/>
    <property type="evidence" value="ECO:0007669"/>
    <property type="project" value="TreeGrafter"/>
</dbReference>
<feature type="compositionally biased region" description="Basic residues" evidence="1">
    <location>
        <begin position="438"/>
        <end position="447"/>
    </location>
</feature>
<gene>
    <name evidence="3" type="ORF">V1264_019431</name>
</gene>
<dbReference type="EMBL" id="JBAMIC010000008">
    <property type="protein sequence ID" value="KAK7104769.1"/>
    <property type="molecule type" value="Genomic_DNA"/>
</dbReference>
<feature type="domain" description="Nucleolus and neural progenitor protein-like N-terminal" evidence="2">
    <location>
        <begin position="39"/>
        <end position="203"/>
    </location>
</feature>
<proteinExistence type="predicted"/>
<dbReference type="Proteomes" id="UP001374579">
    <property type="component" value="Unassembled WGS sequence"/>
</dbReference>
<evidence type="ECO:0000313" key="4">
    <source>
        <dbReference type="Proteomes" id="UP001374579"/>
    </source>
</evidence>
<feature type="region of interest" description="Disordered" evidence="1">
    <location>
        <begin position="437"/>
        <end position="690"/>
    </location>
</feature>
<feature type="compositionally biased region" description="Polar residues" evidence="1">
    <location>
        <begin position="610"/>
        <end position="619"/>
    </location>
</feature>
<feature type="compositionally biased region" description="Polar residues" evidence="1">
    <location>
        <begin position="514"/>
        <end position="523"/>
    </location>
</feature>
<feature type="compositionally biased region" description="Basic residues" evidence="1">
    <location>
        <begin position="751"/>
        <end position="765"/>
    </location>
</feature>
<dbReference type="PANTHER" id="PTHR34761">
    <property type="entry name" value="NUCLEOLUS AND NEURAL PROGENITOR PROTEIN"/>
    <property type="match status" value="1"/>
</dbReference>
<sequence>MATSIRSSMENQNTHTFWNCKPSKPVTCTLGVFPTQDQCDTLQAARTTLATAMQHLSQEQQLASEYFVMNKLLYTKQGQLRRENSLQGLKQIRLCLKRLFACGLEIKIKDFHSDFDSAIIQEGIRVYLPSRQMWEYLLTHFLGTAALLTNTASRCAGVFLHVHRHLASGHLIPTNMVFLSMLSRIWACCQALCLELQTWYLDLIPVKDVLASTNFPWLPAAESLPDDLSSWLSEQGLDAGLATFERVAGSDDLAALMEIYQQGKGSDDEDESTDALDQTLPVSMDDTLQEAGEAHVGSDEDFGDPVRVSDVDVDSGEEGQESGNTCVPGEPKKESASTALPGLKTKVLKAPTIRDLQLILRKLCKKFPENATKKKQEKFAAALGRLETRSLTAERKGRQEQAQKLLIQARKKVFKFIKMFSPQAKKLNVDQTAVLVTGKKKKKRRKMIAQSEAADTSVQTPKPKGKLLQSNTSTDFTSTDSGNPLAPTKRKRKKASTPEDGAGPAGQKKKRKSVNNIDNSPNSGGAGPVGQKKKRKSVNNIDNSPNSGGAGPAGQKKKRKSVNNSDNSPNSGGAGPVGQKKKRKSVNNIDNSPNSGGAGPVGQKKKRKSVNNIDNSPNSGGAGPAGQKKKRKSVNSIDNSPNSGGAANRKRTKTASVENIQTVTGDGKKCYASVTRNSRHSGVRPTNIKGEQGVVSVESVDIPATGDGIKTKKRKFVSETDEKSVPAKRKKKVNQKLADSSETVDVLQRKGAQKKKSGSGKAKGKKNLEKEWISKQKMLISNKKNMKKKRKNTH</sequence>
<dbReference type="InterPro" id="IPR027951">
    <property type="entry name" value="Nepro_N"/>
</dbReference>
<feature type="compositionally biased region" description="Acidic residues" evidence="1">
    <location>
        <begin position="311"/>
        <end position="320"/>
    </location>
</feature>
<feature type="compositionally biased region" description="Low complexity" evidence="1">
    <location>
        <begin position="470"/>
        <end position="481"/>
    </location>
</feature>
<evidence type="ECO:0000259" key="2">
    <source>
        <dbReference type="Pfam" id="PF14780"/>
    </source>
</evidence>
<evidence type="ECO:0000313" key="3">
    <source>
        <dbReference type="EMBL" id="KAK7104769.1"/>
    </source>
</evidence>
<comment type="caution">
    <text evidence="3">The sequence shown here is derived from an EMBL/GenBank/DDBJ whole genome shotgun (WGS) entry which is preliminary data.</text>
</comment>
<reference evidence="3 4" key="1">
    <citation type="submission" date="2024-02" db="EMBL/GenBank/DDBJ databases">
        <title>Chromosome-scale genome assembly of the rough periwinkle Littorina saxatilis.</title>
        <authorList>
            <person name="De Jode A."/>
            <person name="Faria R."/>
            <person name="Formenti G."/>
            <person name="Sims Y."/>
            <person name="Smith T.P."/>
            <person name="Tracey A."/>
            <person name="Wood J.M.D."/>
            <person name="Zagrodzka Z.B."/>
            <person name="Johannesson K."/>
            <person name="Butlin R.K."/>
            <person name="Leder E.H."/>
        </authorList>
    </citation>
    <scope>NUCLEOTIDE SEQUENCE [LARGE SCALE GENOMIC DNA]</scope>
    <source>
        <strain evidence="3">Snail1</strain>
        <tissue evidence="3">Muscle</tissue>
    </source>
</reference>
<feature type="compositionally biased region" description="Basic residues" evidence="1">
    <location>
        <begin position="784"/>
        <end position="794"/>
    </location>
</feature>
<evidence type="ECO:0000256" key="1">
    <source>
        <dbReference type="SAM" id="MobiDB-lite"/>
    </source>
</evidence>
<dbReference type="AlphaFoldDB" id="A0AAN9BH77"/>
<feature type="compositionally biased region" description="Polar residues" evidence="1">
    <location>
        <begin position="654"/>
        <end position="664"/>
    </location>
</feature>
<feature type="compositionally biased region" description="Basic and acidic residues" evidence="1">
    <location>
        <begin position="716"/>
        <end position="725"/>
    </location>
</feature>
<protein>
    <recommendedName>
        <fullName evidence="2">Nucleolus and neural progenitor protein-like N-terminal domain-containing protein</fullName>
    </recommendedName>
</protein>
<feature type="compositionally biased region" description="Polar residues" evidence="1">
    <location>
        <begin position="562"/>
        <end position="571"/>
    </location>
</feature>
<dbReference type="Pfam" id="PF14780">
    <property type="entry name" value="NEPRO_N"/>
    <property type="match status" value="1"/>
</dbReference>
<keyword evidence="4" id="KW-1185">Reference proteome</keyword>
<accession>A0AAN9BH77</accession>
<feature type="region of interest" description="Disordered" evidence="1">
    <location>
        <begin position="713"/>
        <end position="794"/>
    </location>
</feature>
<feature type="compositionally biased region" description="Polar residues" evidence="1">
    <location>
        <begin position="586"/>
        <end position="595"/>
    </location>
</feature>
<feature type="compositionally biased region" description="Polar residues" evidence="1">
    <location>
        <begin position="538"/>
        <end position="547"/>
    </location>
</feature>
<organism evidence="3 4">
    <name type="scientific">Littorina saxatilis</name>
    <dbReference type="NCBI Taxonomy" id="31220"/>
    <lineage>
        <taxon>Eukaryota</taxon>
        <taxon>Metazoa</taxon>
        <taxon>Spiralia</taxon>
        <taxon>Lophotrochozoa</taxon>
        <taxon>Mollusca</taxon>
        <taxon>Gastropoda</taxon>
        <taxon>Caenogastropoda</taxon>
        <taxon>Littorinimorpha</taxon>
        <taxon>Littorinoidea</taxon>
        <taxon>Littorinidae</taxon>
        <taxon>Littorina</taxon>
    </lineage>
</organism>
<feature type="compositionally biased region" description="Polar residues" evidence="1">
    <location>
        <begin position="634"/>
        <end position="645"/>
    </location>
</feature>
<dbReference type="PANTHER" id="PTHR34761:SF1">
    <property type="entry name" value="NUCLEOLUS AND NEURAL PROGENITOR PROTEIN"/>
    <property type="match status" value="1"/>
</dbReference>
<dbReference type="InterPro" id="IPR052835">
    <property type="entry name" value="Nepro"/>
</dbReference>
<dbReference type="GO" id="GO:0045747">
    <property type="term" value="P:positive regulation of Notch signaling pathway"/>
    <property type="evidence" value="ECO:0007669"/>
    <property type="project" value="TreeGrafter"/>
</dbReference>
<name>A0AAN9BH77_9CAEN</name>
<feature type="region of interest" description="Disordered" evidence="1">
    <location>
        <begin position="291"/>
        <end position="337"/>
    </location>
</feature>